<feature type="binding site" evidence="5">
    <location>
        <position position="87"/>
    </location>
    <ligand>
        <name>Mg(2+)</name>
        <dbReference type="ChEBI" id="CHEBI:18420"/>
    </ligand>
</feature>
<organism evidence="6 7">
    <name type="scientific">Candidatus Fervidibacter sacchari</name>
    <dbReference type="NCBI Taxonomy" id="1448929"/>
    <lineage>
        <taxon>Bacteria</taxon>
        <taxon>Candidatus Fervidibacterota</taxon>
        <taxon>Candidatus Fervidibacter</taxon>
    </lineage>
</organism>
<feature type="binding site" evidence="5">
    <location>
        <position position="118"/>
    </location>
    <ligand>
        <name>Mg(2+)</name>
        <dbReference type="ChEBI" id="CHEBI:18420"/>
    </ligand>
</feature>
<evidence type="ECO:0000313" key="6">
    <source>
        <dbReference type="EMBL" id="MCS3920505.1"/>
    </source>
</evidence>
<dbReference type="PANTHER" id="PTHR20881">
    <property type="entry name" value="3-METHYL-2-OXOBUTANOATE HYDROXYMETHYLTRANSFERASE"/>
    <property type="match status" value="1"/>
</dbReference>
<proteinExistence type="inferred from homology"/>
<dbReference type="NCBIfam" id="TIGR00222">
    <property type="entry name" value="panB"/>
    <property type="match status" value="1"/>
</dbReference>
<dbReference type="GO" id="GO:0003864">
    <property type="term" value="F:3-methyl-2-oxobutanoate hydroxymethyltransferase activity"/>
    <property type="evidence" value="ECO:0007669"/>
    <property type="project" value="UniProtKB-EC"/>
</dbReference>
<keyword evidence="5" id="KW-0479">Metal-binding</keyword>
<dbReference type="Proteomes" id="UP001204798">
    <property type="component" value="Unassembled WGS sequence"/>
</dbReference>
<feature type="binding site" evidence="5">
    <location>
        <begin position="48"/>
        <end position="49"/>
    </location>
    <ligand>
        <name>3-methyl-2-oxobutanoate</name>
        <dbReference type="ChEBI" id="CHEBI:11851"/>
    </ligand>
</feature>
<protein>
    <recommendedName>
        <fullName evidence="5">3-methyl-2-oxobutanoate hydroxymethyltransferase</fullName>
        <ecNumber evidence="5">2.1.2.11</ecNumber>
    </recommendedName>
    <alternativeName>
        <fullName evidence="5">Ketopantoate hydroxymethyltransferase</fullName>
        <shortName evidence="5">KPHMT</shortName>
    </alternativeName>
</protein>
<gene>
    <name evidence="5" type="primary">panB</name>
    <name evidence="6" type="ORF">M2350_002934</name>
</gene>
<dbReference type="CDD" id="cd06557">
    <property type="entry name" value="KPHMT-like"/>
    <property type="match status" value="1"/>
</dbReference>
<dbReference type="PIRSF" id="PIRSF000388">
    <property type="entry name" value="Pantoate_hydroxy_MeTrfase"/>
    <property type="match status" value="1"/>
</dbReference>
<comment type="catalytic activity">
    <reaction evidence="5">
        <text>(6R)-5,10-methylene-5,6,7,8-tetrahydrofolate + 3-methyl-2-oxobutanoate + H2O = 2-dehydropantoate + (6S)-5,6,7,8-tetrahydrofolate</text>
        <dbReference type="Rhea" id="RHEA:11824"/>
        <dbReference type="ChEBI" id="CHEBI:11561"/>
        <dbReference type="ChEBI" id="CHEBI:11851"/>
        <dbReference type="ChEBI" id="CHEBI:15377"/>
        <dbReference type="ChEBI" id="CHEBI:15636"/>
        <dbReference type="ChEBI" id="CHEBI:57453"/>
        <dbReference type="EC" id="2.1.2.11"/>
    </reaction>
</comment>
<evidence type="ECO:0000256" key="1">
    <source>
        <dbReference type="ARBA" id="ARBA00008676"/>
    </source>
</evidence>
<dbReference type="HAMAP" id="MF_00156">
    <property type="entry name" value="PanB"/>
    <property type="match status" value="1"/>
</dbReference>
<evidence type="ECO:0000256" key="5">
    <source>
        <dbReference type="HAMAP-Rule" id="MF_00156"/>
    </source>
</evidence>
<dbReference type="InterPro" id="IPR015813">
    <property type="entry name" value="Pyrv/PenolPyrv_kinase-like_dom"/>
</dbReference>
<feature type="binding site" evidence="5">
    <location>
        <position position="116"/>
    </location>
    <ligand>
        <name>3-methyl-2-oxobutanoate</name>
        <dbReference type="ChEBI" id="CHEBI:11851"/>
    </ligand>
</feature>
<comment type="function">
    <text evidence="5">Catalyzes the reversible reaction in which hydroxymethyl group from 5,10-methylenetetrahydrofolate is transferred onto alpha-ketoisovalerate to form ketopantoate.</text>
</comment>
<accession>A0ABT2ERL0</accession>
<keyword evidence="5" id="KW-0460">Magnesium</keyword>
<dbReference type="Gene3D" id="3.20.20.60">
    <property type="entry name" value="Phosphoenolpyruvate-binding domains"/>
    <property type="match status" value="1"/>
</dbReference>
<feature type="active site" description="Proton acceptor" evidence="5">
    <location>
        <position position="186"/>
    </location>
</feature>
<evidence type="ECO:0000256" key="4">
    <source>
        <dbReference type="ARBA" id="ARBA00022679"/>
    </source>
</evidence>
<comment type="subunit">
    <text evidence="2 5">Homodecamer; pentamer of dimers.</text>
</comment>
<feature type="binding site" evidence="5">
    <location>
        <position position="87"/>
    </location>
    <ligand>
        <name>3-methyl-2-oxobutanoate</name>
        <dbReference type="ChEBI" id="CHEBI:11851"/>
    </ligand>
</feature>
<evidence type="ECO:0000256" key="2">
    <source>
        <dbReference type="ARBA" id="ARBA00011424"/>
    </source>
</evidence>
<comment type="caution">
    <text evidence="6">The sequence shown here is derived from an EMBL/GenBank/DDBJ whole genome shotgun (WGS) entry which is preliminary data.</text>
</comment>
<dbReference type="EMBL" id="JANUCP010000005">
    <property type="protein sequence ID" value="MCS3920505.1"/>
    <property type="molecule type" value="Genomic_DNA"/>
</dbReference>
<keyword evidence="5" id="KW-0963">Cytoplasm</keyword>
<dbReference type="EC" id="2.1.2.11" evidence="5"/>
<dbReference type="NCBIfam" id="NF001452">
    <property type="entry name" value="PRK00311.1"/>
    <property type="match status" value="1"/>
</dbReference>
<comment type="cofactor">
    <cofactor evidence="5">
        <name>Mg(2+)</name>
        <dbReference type="ChEBI" id="CHEBI:18420"/>
    </cofactor>
    <text evidence="5">Binds 1 Mg(2+) ion per subunit.</text>
</comment>
<reference evidence="6 7" key="1">
    <citation type="submission" date="2022-08" db="EMBL/GenBank/DDBJ databases">
        <title>Bacterial and archaeal communities from various locations to study Microbial Dark Matter (Phase II).</title>
        <authorList>
            <person name="Stepanauskas R."/>
        </authorList>
    </citation>
    <scope>NUCLEOTIDE SEQUENCE [LARGE SCALE GENOMIC DNA]</scope>
    <source>
        <strain evidence="6 7">PD1</strain>
    </source>
</reference>
<comment type="similarity">
    <text evidence="1 5">Belongs to the PanB family.</text>
</comment>
<name>A0ABT2ERL0_9BACT</name>
<feature type="binding site" evidence="5">
    <location>
        <position position="48"/>
    </location>
    <ligand>
        <name>Mg(2+)</name>
        <dbReference type="ChEBI" id="CHEBI:18420"/>
    </ligand>
</feature>
<evidence type="ECO:0000256" key="3">
    <source>
        <dbReference type="ARBA" id="ARBA00022655"/>
    </source>
</evidence>
<evidence type="ECO:0000313" key="7">
    <source>
        <dbReference type="Proteomes" id="UP001204798"/>
    </source>
</evidence>
<dbReference type="InterPro" id="IPR040442">
    <property type="entry name" value="Pyrv_kinase-like_dom_sf"/>
</dbReference>
<dbReference type="SUPFAM" id="SSF51621">
    <property type="entry name" value="Phosphoenolpyruvate/pyruvate domain"/>
    <property type="match status" value="1"/>
</dbReference>
<dbReference type="InterPro" id="IPR003700">
    <property type="entry name" value="Pantoate_hydroxy_MeTrfase"/>
</dbReference>
<keyword evidence="3 5" id="KW-0566">Pantothenate biosynthesis</keyword>
<dbReference type="RefSeq" id="WP_259099878.1">
    <property type="nucleotide sequence ID" value="NZ_CP130454.1"/>
</dbReference>
<keyword evidence="4 5" id="KW-0808">Transferase</keyword>
<keyword evidence="7" id="KW-1185">Reference proteome</keyword>
<comment type="pathway">
    <text evidence="5">Cofactor biosynthesis; (R)-pantothenate biosynthesis; (R)-pantoate from 3-methyl-2-oxobutanoate: step 1/2.</text>
</comment>
<sequence>MSQQKKVRVQTLLEKKQAGEKIVAITAYDYPTALLVDEAGVDMVLVGDSVGNVVLGYESTLPVTMEEMRHHVRAVKRGIKNALLVADMPFLSYQSSVAQAIENAGLFIKDGAEAVKLEGGTPSIVQIVRALVDVGIPVVGHLGFTPQWIHQFGGIRVRGRRSDEAKRLIDMAHALQDAGCFAIVLELVPEEVAAIITERLTIPTIGIGAGAHCDGQILVLHDMIGLFPGWSPRHAKRYAEVGELIRHAVATYAQEVREGKFPTTEHSTKMAQEELERLKQLLRSE</sequence>
<dbReference type="PANTHER" id="PTHR20881:SF0">
    <property type="entry name" value="3-METHYL-2-OXOBUTANOATE HYDROXYMETHYLTRANSFERASE"/>
    <property type="match status" value="1"/>
</dbReference>
<dbReference type="Pfam" id="PF02548">
    <property type="entry name" value="Pantoate_transf"/>
    <property type="match status" value="1"/>
</dbReference>
<comment type="subcellular location">
    <subcellularLocation>
        <location evidence="5">Cytoplasm</location>
    </subcellularLocation>
</comment>